<dbReference type="EMBL" id="CAQQ02193503">
    <property type="status" value="NOT_ANNOTATED_CDS"/>
    <property type="molecule type" value="Genomic_DNA"/>
</dbReference>
<dbReference type="EMBL" id="CAQQ02193502">
    <property type="status" value="NOT_ANNOTATED_CDS"/>
    <property type="molecule type" value="Genomic_DNA"/>
</dbReference>
<dbReference type="AlphaFoldDB" id="T1GFM9"/>
<proteinExistence type="predicted"/>
<dbReference type="Proteomes" id="UP000015102">
    <property type="component" value="Unassembled WGS sequence"/>
</dbReference>
<protein>
    <submittedName>
        <fullName evidence="1">Uncharacterized protein</fullName>
    </submittedName>
</protein>
<reference evidence="1" key="2">
    <citation type="submission" date="2015-06" db="UniProtKB">
        <authorList>
            <consortium name="EnsemblMetazoa"/>
        </authorList>
    </citation>
    <scope>IDENTIFICATION</scope>
</reference>
<evidence type="ECO:0000313" key="1">
    <source>
        <dbReference type="EnsemblMetazoa" id="MESCA002174-PA"/>
    </source>
</evidence>
<dbReference type="EnsemblMetazoa" id="MESCA002174-RA">
    <property type="protein sequence ID" value="MESCA002174-PA"/>
    <property type="gene ID" value="MESCA002174"/>
</dbReference>
<accession>T1GFM9</accession>
<dbReference type="EMBL" id="CAQQ02193504">
    <property type="status" value="NOT_ANNOTATED_CDS"/>
    <property type="molecule type" value="Genomic_DNA"/>
</dbReference>
<reference evidence="2" key="1">
    <citation type="submission" date="2013-02" db="EMBL/GenBank/DDBJ databases">
        <authorList>
            <person name="Hughes D."/>
        </authorList>
    </citation>
    <scope>NUCLEOTIDE SEQUENCE</scope>
    <source>
        <strain>Durham</strain>
        <strain evidence="2">NC isolate 2 -- Noor lab</strain>
    </source>
</reference>
<sequence length="133" mass="15050">MLPAGMGTSLVSAISSSSNGSCLLYVGGHILYSSWLYLNSPSKQTAQKCSKQSRLLLLSFLPHSISWAFASQMEKFKLIKLLYQNIDLRNIDFDFEQVKILDVESTRLKRNIPEMINIKLEEHTAMNDLIPNI</sequence>
<evidence type="ECO:0000313" key="2">
    <source>
        <dbReference type="Proteomes" id="UP000015102"/>
    </source>
</evidence>
<keyword evidence="2" id="KW-1185">Reference proteome</keyword>
<organism evidence="1 2">
    <name type="scientific">Megaselia scalaris</name>
    <name type="common">Humpbacked fly</name>
    <name type="synonym">Phora scalaris</name>
    <dbReference type="NCBI Taxonomy" id="36166"/>
    <lineage>
        <taxon>Eukaryota</taxon>
        <taxon>Metazoa</taxon>
        <taxon>Ecdysozoa</taxon>
        <taxon>Arthropoda</taxon>
        <taxon>Hexapoda</taxon>
        <taxon>Insecta</taxon>
        <taxon>Pterygota</taxon>
        <taxon>Neoptera</taxon>
        <taxon>Endopterygota</taxon>
        <taxon>Diptera</taxon>
        <taxon>Brachycera</taxon>
        <taxon>Muscomorpha</taxon>
        <taxon>Platypezoidea</taxon>
        <taxon>Phoridae</taxon>
        <taxon>Megaseliini</taxon>
        <taxon>Megaselia</taxon>
    </lineage>
</organism>
<dbReference type="HOGENOM" id="CLU_1909080_0_0_1"/>
<name>T1GFM9_MEGSC</name>